<feature type="non-terminal residue" evidence="1">
    <location>
        <position position="68"/>
    </location>
</feature>
<reference evidence="1" key="1">
    <citation type="journal article" date="2014" name="Front. Microbiol.">
        <title>High frequency of phylogenetically diverse reductive dehalogenase-homologous genes in deep subseafloor sedimentary metagenomes.</title>
        <authorList>
            <person name="Kawai M."/>
            <person name="Futagami T."/>
            <person name="Toyoda A."/>
            <person name="Takaki Y."/>
            <person name="Nishi S."/>
            <person name="Hori S."/>
            <person name="Arai W."/>
            <person name="Tsubouchi T."/>
            <person name="Morono Y."/>
            <person name="Uchiyama I."/>
            <person name="Ito T."/>
            <person name="Fujiyama A."/>
            <person name="Inagaki F."/>
            <person name="Takami H."/>
        </authorList>
    </citation>
    <scope>NUCLEOTIDE SEQUENCE</scope>
    <source>
        <strain evidence="1">Expedition CK06-06</strain>
    </source>
</reference>
<evidence type="ECO:0000313" key="1">
    <source>
        <dbReference type="EMBL" id="GAI30957.1"/>
    </source>
</evidence>
<sequence length="68" mass="7979">EFALCETSPAWYFRTQDGHEVGNLRWVESDLSDGSYHNNPHGDGSLYETEDVERIYEEDEMVYCWSIV</sequence>
<organism evidence="1">
    <name type="scientific">marine sediment metagenome</name>
    <dbReference type="NCBI Taxonomy" id="412755"/>
    <lineage>
        <taxon>unclassified sequences</taxon>
        <taxon>metagenomes</taxon>
        <taxon>ecological metagenomes</taxon>
    </lineage>
</organism>
<name>X1MH63_9ZZZZ</name>
<gene>
    <name evidence="1" type="ORF">S06H3_25090</name>
</gene>
<proteinExistence type="predicted"/>
<comment type="caution">
    <text evidence="1">The sequence shown here is derived from an EMBL/GenBank/DDBJ whole genome shotgun (WGS) entry which is preliminary data.</text>
</comment>
<protein>
    <submittedName>
        <fullName evidence="1">Uncharacterized protein</fullName>
    </submittedName>
</protein>
<accession>X1MH63</accession>
<dbReference type="AlphaFoldDB" id="X1MH63"/>
<feature type="non-terminal residue" evidence="1">
    <location>
        <position position="1"/>
    </location>
</feature>
<dbReference type="EMBL" id="BARV01014300">
    <property type="protein sequence ID" value="GAI30957.1"/>
    <property type="molecule type" value="Genomic_DNA"/>
</dbReference>